<sequence length="210" mass="22030">MIDRGTFKSMLRMGARFMREQADYLSDIDSRFGDGDHGITITKIAKLIDERVEGWDDASIKDFLDDLGMGIMEVRGGSAGPLYGTLVCGLGTQLGDDENELSADAVRRMFAGCLAEMQDVTTAKVGDKTMMDALIPAVEAAQACAAPDDRPVNVLVAAAEAASAGARATEGFASKFGRARSYGDQTIGTCDAGAMSTALFLSGLAQGSAH</sequence>
<dbReference type="GO" id="GO:0004371">
    <property type="term" value="F:glycerone kinase activity"/>
    <property type="evidence" value="ECO:0007669"/>
    <property type="project" value="InterPro"/>
</dbReference>
<protein>
    <submittedName>
        <fullName evidence="4">DAK2 domain-containing protein</fullName>
    </submittedName>
</protein>
<dbReference type="GO" id="GO:0005829">
    <property type="term" value="C:cytosol"/>
    <property type="evidence" value="ECO:0007669"/>
    <property type="project" value="TreeGrafter"/>
</dbReference>
<evidence type="ECO:0000259" key="3">
    <source>
        <dbReference type="PROSITE" id="PS51480"/>
    </source>
</evidence>
<organism evidence="4 5">
    <name type="scientific">Eggerthella guodeyinii</name>
    <dbReference type="NCBI Taxonomy" id="2690837"/>
    <lineage>
        <taxon>Bacteria</taxon>
        <taxon>Bacillati</taxon>
        <taxon>Actinomycetota</taxon>
        <taxon>Coriobacteriia</taxon>
        <taxon>Eggerthellales</taxon>
        <taxon>Eggerthellaceae</taxon>
        <taxon>Eggerthella</taxon>
    </lineage>
</organism>
<dbReference type="FunFam" id="1.25.40.340:FF:000002">
    <property type="entry name" value="Dihydroxyacetone kinase, L subunit"/>
    <property type="match status" value="1"/>
</dbReference>
<dbReference type="PANTHER" id="PTHR28629">
    <property type="entry name" value="TRIOKINASE/FMN CYCLASE"/>
    <property type="match status" value="1"/>
</dbReference>
<feature type="domain" description="DhaL" evidence="3">
    <location>
        <begin position="5"/>
        <end position="206"/>
    </location>
</feature>
<dbReference type="SMART" id="SM01120">
    <property type="entry name" value="Dak2"/>
    <property type="match status" value="1"/>
</dbReference>
<evidence type="ECO:0000313" key="5">
    <source>
        <dbReference type="Proteomes" id="UP000438093"/>
    </source>
</evidence>
<dbReference type="InterPro" id="IPR050861">
    <property type="entry name" value="Dihydroxyacetone_Kinase"/>
</dbReference>
<evidence type="ECO:0000313" key="4">
    <source>
        <dbReference type="EMBL" id="MRX83734.1"/>
    </source>
</evidence>
<proteinExistence type="predicted"/>
<dbReference type="PROSITE" id="PS51480">
    <property type="entry name" value="DHAL"/>
    <property type="match status" value="1"/>
</dbReference>
<dbReference type="GO" id="GO:0019563">
    <property type="term" value="P:glycerol catabolic process"/>
    <property type="evidence" value="ECO:0007669"/>
    <property type="project" value="TreeGrafter"/>
</dbReference>
<dbReference type="AlphaFoldDB" id="A0A6N7RRC5"/>
<keyword evidence="1" id="KW-0808">Transferase</keyword>
<keyword evidence="2" id="KW-0418">Kinase</keyword>
<gene>
    <name evidence="4" type="ORF">GJG86_14735</name>
</gene>
<dbReference type="Pfam" id="PF02734">
    <property type="entry name" value="Dak2"/>
    <property type="match status" value="1"/>
</dbReference>
<dbReference type="Gene3D" id="1.25.40.340">
    <property type="match status" value="1"/>
</dbReference>
<accession>A0A6N7RRC5</accession>
<dbReference type="SUPFAM" id="SSF101473">
    <property type="entry name" value="DhaL-like"/>
    <property type="match status" value="1"/>
</dbReference>
<reference evidence="5" key="1">
    <citation type="submission" date="2019-08" db="EMBL/GenBank/DDBJ databases">
        <title>Arthrobacter sp. nov., isolated from plateau pika and Tibetan wild ass.</title>
        <authorList>
            <person name="Ge Y."/>
        </authorList>
    </citation>
    <scope>NUCLEOTIDE SEQUENCE [LARGE SCALE GENOMIC DNA]</scope>
    <source>
        <strain evidence="5">HF-4214</strain>
    </source>
</reference>
<keyword evidence="5" id="KW-1185">Reference proteome</keyword>
<dbReference type="RefSeq" id="WP_154334537.1">
    <property type="nucleotide sequence ID" value="NZ_VTFY01000014.1"/>
</dbReference>
<dbReference type="InterPro" id="IPR036117">
    <property type="entry name" value="DhaL_dom_sf"/>
</dbReference>
<comment type="caution">
    <text evidence="4">The sequence shown here is derived from an EMBL/GenBank/DDBJ whole genome shotgun (WGS) entry which is preliminary data.</text>
</comment>
<dbReference type="EMBL" id="VTFY01000014">
    <property type="protein sequence ID" value="MRX83734.1"/>
    <property type="molecule type" value="Genomic_DNA"/>
</dbReference>
<dbReference type="PANTHER" id="PTHR28629:SF4">
    <property type="entry name" value="TRIOKINASE_FMN CYCLASE"/>
    <property type="match status" value="1"/>
</dbReference>
<dbReference type="Proteomes" id="UP000438093">
    <property type="component" value="Unassembled WGS sequence"/>
</dbReference>
<name>A0A6N7RRC5_9ACTN</name>
<evidence type="ECO:0000256" key="1">
    <source>
        <dbReference type="ARBA" id="ARBA00022679"/>
    </source>
</evidence>
<dbReference type="InterPro" id="IPR004007">
    <property type="entry name" value="DhaL_dom"/>
</dbReference>
<evidence type="ECO:0000256" key="2">
    <source>
        <dbReference type="ARBA" id="ARBA00022777"/>
    </source>
</evidence>